<evidence type="ECO:0000313" key="1">
    <source>
        <dbReference type="EMBL" id="GFU04116.1"/>
    </source>
</evidence>
<keyword evidence="2" id="KW-1185">Reference proteome</keyword>
<protein>
    <submittedName>
        <fullName evidence="1">Integrase catalytic domain-containing protein</fullName>
    </submittedName>
</protein>
<dbReference type="EMBL" id="BMAW01123616">
    <property type="protein sequence ID" value="GFU04116.1"/>
    <property type="molecule type" value="Genomic_DNA"/>
</dbReference>
<name>A0A8X6UCF3_NEPPI</name>
<gene>
    <name evidence="1" type="primary">AVEN_52699_1</name>
    <name evidence="1" type="ORF">NPIL_387801</name>
</gene>
<dbReference type="OrthoDB" id="6434907at2759"/>
<organism evidence="1 2">
    <name type="scientific">Nephila pilipes</name>
    <name type="common">Giant wood spider</name>
    <name type="synonym">Nephila maculata</name>
    <dbReference type="NCBI Taxonomy" id="299642"/>
    <lineage>
        <taxon>Eukaryota</taxon>
        <taxon>Metazoa</taxon>
        <taxon>Ecdysozoa</taxon>
        <taxon>Arthropoda</taxon>
        <taxon>Chelicerata</taxon>
        <taxon>Arachnida</taxon>
        <taxon>Araneae</taxon>
        <taxon>Araneomorphae</taxon>
        <taxon>Entelegynae</taxon>
        <taxon>Araneoidea</taxon>
        <taxon>Nephilidae</taxon>
        <taxon>Nephila</taxon>
    </lineage>
</organism>
<dbReference type="AlphaFoldDB" id="A0A8X6UCF3"/>
<dbReference type="Proteomes" id="UP000887013">
    <property type="component" value="Unassembled WGS sequence"/>
</dbReference>
<comment type="caution">
    <text evidence="1">The sequence shown here is derived from an EMBL/GenBank/DDBJ whole genome shotgun (WGS) entry which is preliminary data.</text>
</comment>
<reference evidence="1" key="1">
    <citation type="submission" date="2020-08" db="EMBL/GenBank/DDBJ databases">
        <title>Multicomponent nature underlies the extraordinary mechanical properties of spider dragline silk.</title>
        <authorList>
            <person name="Kono N."/>
            <person name="Nakamura H."/>
            <person name="Mori M."/>
            <person name="Yoshida Y."/>
            <person name="Ohtoshi R."/>
            <person name="Malay A.D."/>
            <person name="Moran D.A.P."/>
            <person name="Tomita M."/>
            <person name="Numata K."/>
            <person name="Arakawa K."/>
        </authorList>
    </citation>
    <scope>NUCLEOTIDE SEQUENCE</scope>
</reference>
<sequence>MKTDVTDRVRAWEKCQHAKGFQHTKAPLGTFTEPDSRFSYIHLDFIGALSVSDKKQYCLTIIDRFLFPCIFNIVIRNNVIPDIVRHPLTPYSVPHMVKNRSDKKFCQIDIQNSSPAKNLLQNEKTLSQNMKNTRYGRQVHFHKRL</sequence>
<evidence type="ECO:0000313" key="2">
    <source>
        <dbReference type="Proteomes" id="UP000887013"/>
    </source>
</evidence>
<proteinExistence type="predicted"/>
<accession>A0A8X6UCF3</accession>